<reference evidence="10" key="2">
    <citation type="journal article" date="2023" name="Plants (Basel)">
        <title>Annotation of the Turnera subulata (Passifloraceae) Draft Genome Reveals the S-Locus Evolved after the Divergence of Turneroideae from Passifloroideae in a Stepwise Manner.</title>
        <authorList>
            <person name="Henning P.M."/>
            <person name="Roalson E.H."/>
            <person name="Mir W."/>
            <person name="McCubbin A.G."/>
            <person name="Shore J.S."/>
        </authorList>
    </citation>
    <scope>NUCLEOTIDE SEQUENCE</scope>
    <source>
        <strain evidence="10">F60SS</strain>
    </source>
</reference>
<dbReference type="EMBL" id="JAKUCV010002499">
    <property type="protein sequence ID" value="KAJ4842411.1"/>
    <property type="molecule type" value="Genomic_DNA"/>
</dbReference>
<dbReference type="InterPro" id="IPR032675">
    <property type="entry name" value="LRR_dom_sf"/>
</dbReference>
<dbReference type="InterPro" id="IPR053213">
    <property type="entry name" value="RLP29"/>
</dbReference>
<name>A0A9Q0G3B2_9ROSI</name>
<dbReference type="Gene3D" id="3.80.10.10">
    <property type="entry name" value="Ribonuclease Inhibitor"/>
    <property type="match status" value="3"/>
</dbReference>
<keyword evidence="3" id="KW-0134">Cell wall</keyword>
<dbReference type="OrthoDB" id="676979at2759"/>
<dbReference type="PANTHER" id="PTHR48009:SF12">
    <property type="entry name" value="LEUCINE-RICH REPEAT RECEPTOR-LIKE PROTEIN KINASE PEPR2"/>
    <property type="match status" value="1"/>
</dbReference>
<evidence type="ECO:0000256" key="7">
    <source>
        <dbReference type="ARBA" id="ARBA00023136"/>
    </source>
</evidence>
<evidence type="ECO:0000256" key="2">
    <source>
        <dbReference type="ARBA" id="ARBA00004370"/>
    </source>
</evidence>
<keyword evidence="7" id="KW-0472">Membrane</keyword>
<sequence length="389" mass="42419">RVLKDLKHGINPSSIAPGSCLSSWDFSVDPCDHIFSDKFTCGLRCDLVVSGSYRVTEITLDPVGYSGSLSCTTWHLPYLQTLDISDNSFSGSIPDSLSNLKNLRRLGLSKNAFTGEIPVSLASLTHLKELYLDSNYLIGPLPSSFSSLLRLQRLEVQENSLSGEFPDLGPLKDLNYVDASYNQISGLVPATLPTSLIELSIRKNNLQGNLPENVGDLEFLQVMDLSHNQLSGPILSVLFDHPSLQQLTLSYNNFTFLQVPGTIGSTSKLIALDLSNNDLQGILPGFFGLMPKLSALSLEHNMFTGMIPTQYALKAAIPAAHTSPFNRLLLGGNYLFGPIPGPLMGLKPGSANVSLADNCLYRCPDEFFFCRGGDQKSLVDCKSFRPRIP</sequence>
<evidence type="ECO:0000256" key="8">
    <source>
        <dbReference type="ARBA" id="ARBA00038043"/>
    </source>
</evidence>
<feature type="non-terminal residue" evidence="10">
    <location>
        <position position="1"/>
    </location>
</feature>
<keyword evidence="5" id="KW-0732">Signal</keyword>
<evidence type="ECO:0000256" key="1">
    <source>
        <dbReference type="ARBA" id="ARBA00004191"/>
    </source>
</evidence>
<keyword evidence="4" id="KW-0433">Leucine-rich repeat</keyword>
<dbReference type="Pfam" id="PF23598">
    <property type="entry name" value="LRR_14"/>
    <property type="match status" value="1"/>
</dbReference>
<organism evidence="10 11">
    <name type="scientific">Turnera subulata</name>
    <dbReference type="NCBI Taxonomy" id="218843"/>
    <lineage>
        <taxon>Eukaryota</taxon>
        <taxon>Viridiplantae</taxon>
        <taxon>Streptophyta</taxon>
        <taxon>Embryophyta</taxon>
        <taxon>Tracheophyta</taxon>
        <taxon>Spermatophyta</taxon>
        <taxon>Magnoliopsida</taxon>
        <taxon>eudicotyledons</taxon>
        <taxon>Gunneridae</taxon>
        <taxon>Pentapetalae</taxon>
        <taxon>rosids</taxon>
        <taxon>fabids</taxon>
        <taxon>Malpighiales</taxon>
        <taxon>Passifloraceae</taxon>
        <taxon>Turnera</taxon>
    </lineage>
</organism>
<evidence type="ECO:0000256" key="3">
    <source>
        <dbReference type="ARBA" id="ARBA00022512"/>
    </source>
</evidence>
<comment type="caution">
    <text evidence="10">The sequence shown here is derived from an EMBL/GenBank/DDBJ whole genome shotgun (WGS) entry which is preliminary data.</text>
</comment>
<protein>
    <recommendedName>
        <fullName evidence="9">Disease resistance R13L4/SHOC-2-like LRR domain-containing protein</fullName>
    </recommendedName>
</protein>
<accession>A0A9Q0G3B2</accession>
<dbReference type="Proteomes" id="UP001141552">
    <property type="component" value="Unassembled WGS sequence"/>
</dbReference>
<evidence type="ECO:0000313" key="10">
    <source>
        <dbReference type="EMBL" id="KAJ4842411.1"/>
    </source>
</evidence>
<dbReference type="AlphaFoldDB" id="A0A9Q0G3B2"/>
<evidence type="ECO:0000313" key="11">
    <source>
        <dbReference type="Proteomes" id="UP001141552"/>
    </source>
</evidence>
<dbReference type="FunFam" id="3.80.10.10:FF:000400">
    <property type="entry name" value="Nuclear pore complex protein NUP107"/>
    <property type="match status" value="1"/>
</dbReference>
<dbReference type="PANTHER" id="PTHR48009">
    <property type="entry name" value="LEUCINE-RICH REPEAT (LRR) FAMILY PROTEIN"/>
    <property type="match status" value="1"/>
</dbReference>
<gene>
    <name evidence="10" type="ORF">Tsubulata_039848</name>
</gene>
<feature type="domain" description="Disease resistance R13L4/SHOC-2-like LRR" evidence="9">
    <location>
        <begin position="76"/>
        <end position="301"/>
    </location>
</feature>
<reference evidence="10" key="1">
    <citation type="submission" date="2022-02" db="EMBL/GenBank/DDBJ databases">
        <authorList>
            <person name="Henning P.M."/>
            <person name="McCubbin A.G."/>
            <person name="Shore J.S."/>
        </authorList>
    </citation>
    <scope>NUCLEOTIDE SEQUENCE</scope>
    <source>
        <strain evidence="10">F60SS</strain>
        <tissue evidence="10">Leaves</tissue>
    </source>
</reference>
<dbReference type="SUPFAM" id="SSF52058">
    <property type="entry name" value="L domain-like"/>
    <property type="match status" value="1"/>
</dbReference>
<evidence type="ECO:0000256" key="4">
    <source>
        <dbReference type="ARBA" id="ARBA00022614"/>
    </source>
</evidence>
<evidence type="ECO:0000259" key="9">
    <source>
        <dbReference type="Pfam" id="PF23598"/>
    </source>
</evidence>
<dbReference type="PRINTS" id="PR00019">
    <property type="entry name" value="LEURICHRPT"/>
</dbReference>
<dbReference type="InterPro" id="IPR055414">
    <property type="entry name" value="LRR_R13L4/SHOC2-like"/>
</dbReference>
<keyword evidence="11" id="KW-1185">Reference proteome</keyword>
<comment type="similarity">
    <text evidence="8">Belongs to the polygalacturonase-inhibiting protein family.</text>
</comment>
<evidence type="ECO:0000256" key="6">
    <source>
        <dbReference type="ARBA" id="ARBA00022737"/>
    </source>
</evidence>
<dbReference type="GO" id="GO:0016020">
    <property type="term" value="C:membrane"/>
    <property type="evidence" value="ECO:0007669"/>
    <property type="project" value="UniProtKB-SubCell"/>
</dbReference>
<keyword evidence="3" id="KW-0964">Secreted</keyword>
<comment type="subcellular location">
    <subcellularLocation>
        <location evidence="2">Membrane</location>
    </subcellularLocation>
    <subcellularLocation>
        <location evidence="1">Secreted</location>
        <location evidence="1">Cell wall</location>
    </subcellularLocation>
</comment>
<proteinExistence type="inferred from homology"/>
<evidence type="ECO:0000256" key="5">
    <source>
        <dbReference type="ARBA" id="ARBA00022729"/>
    </source>
</evidence>
<keyword evidence="6" id="KW-0677">Repeat</keyword>